<comment type="caution">
    <text evidence="2">The sequence shown here is derived from an EMBL/GenBank/DDBJ whole genome shotgun (WGS) entry which is preliminary data.</text>
</comment>
<dbReference type="Gene3D" id="3.40.50.150">
    <property type="entry name" value="Vaccinia Virus protein VP39"/>
    <property type="match status" value="1"/>
</dbReference>
<dbReference type="InterPro" id="IPR041698">
    <property type="entry name" value="Methyltransf_25"/>
</dbReference>
<evidence type="ECO:0000313" key="2">
    <source>
        <dbReference type="EMBL" id="KYF50513.1"/>
    </source>
</evidence>
<dbReference type="EMBL" id="JELY01003169">
    <property type="protein sequence ID" value="KYF50513.1"/>
    <property type="molecule type" value="Genomic_DNA"/>
</dbReference>
<dbReference type="CDD" id="cd02440">
    <property type="entry name" value="AdoMet_MTases"/>
    <property type="match status" value="1"/>
</dbReference>
<protein>
    <submittedName>
        <fullName evidence="2">Methyltransferase</fullName>
    </submittedName>
</protein>
<accession>A0A150P490</accession>
<dbReference type="InterPro" id="IPR029063">
    <property type="entry name" value="SAM-dependent_MTases_sf"/>
</dbReference>
<dbReference type="GO" id="GO:0008168">
    <property type="term" value="F:methyltransferase activity"/>
    <property type="evidence" value="ECO:0007669"/>
    <property type="project" value="UniProtKB-KW"/>
</dbReference>
<organism evidence="2 3">
    <name type="scientific">Sorangium cellulosum</name>
    <name type="common">Polyangium cellulosum</name>
    <dbReference type="NCBI Taxonomy" id="56"/>
    <lineage>
        <taxon>Bacteria</taxon>
        <taxon>Pseudomonadati</taxon>
        <taxon>Myxococcota</taxon>
        <taxon>Polyangia</taxon>
        <taxon>Polyangiales</taxon>
        <taxon>Polyangiaceae</taxon>
        <taxon>Sorangium</taxon>
    </lineage>
</organism>
<gene>
    <name evidence="2" type="ORF">BE08_16040</name>
</gene>
<evidence type="ECO:0000313" key="3">
    <source>
        <dbReference type="Proteomes" id="UP000075420"/>
    </source>
</evidence>
<keyword evidence="2" id="KW-0489">Methyltransferase</keyword>
<dbReference type="GO" id="GO:0032259">
    <property type="term" value="P:methylation"/>
    <property type="evidence" value="ECO:0007669"/>
    <property type="project" value="UniProtKB-KW"/>
</dbReference>
<dbReference type="Proteomes" id="UP000075420">
    <property type="component" value="Unassembled WGS sequence"/>
</dbReference>
<proteinExistence type="predicted"/>
<name>A0A150P490_SORCE</name>
<feature type="domain" description="Methyltransferase" evidence="1">
    <location>
        <begin position="58"/>
        <end position="153"/>
    </location>
</feature>
<keyword evidence="2" id="KW-0808">Transferase</keyword>
<dbReference type="Pfam" id="PF13649">
    <property type="entry name" value="Methyltransf_25"/>
    <property type="match status" value="1"/>
</dbReference>
<dbReference type="AlphaFoldDB" id="A0A150P490"/>
<reference evidence="2 3" key="1">
    <citation type="submission" date="2014-02" db="EMBL/GenBank/DDBJ databases">
        <title>The small core and large imbalanced accessory genome model reveals a collaborative survival strategy of Sorangium cellulosum strains in nature.</title>
        <authorList>
            <person name="Han K."/>
            <person name="Peng R."/>
            <person name="Blom J."/>
            <person name="Li Y.-Z."/>
        </authorList>
    </citation>
    <scope>NUCLEOTIDE SEQUENCE [LARGE SCALE GENOMIC DNA]</scope>
    <source>
        <strain evidence="2 3">So0157-25</strain>
    </source>
</reference>
<dbReference type="SUPFAM" id="SSF53335">
    <property type="entry name" value="S-adenosyl-L-methionine-dependent methyltransferases"/>
    <property type="match status" value="1"/>
</dbReference>
<sequence length="276" mass="30483">MSSHARDHVAINLANWNSRVPVHEQGYELHRFREDPRHLSEVVAFDRARLGDVRGLDVVHLQCHIGTDTLSLARRGARATGLDFSEPALAVARRLAADCGAEIAYACSDVYDAAAALGAGRFDVVYTGIGALCWLDDIQRWAATVAALLKPGGRLFLREGHPMLWSLADPRPDGLLVVEYPYFKVEGGTLFHEKQTYVSHEGELASPESISFNHGLGEIISALFAASLRLTDFTEHDSVPWNPLGDAMVKDERGEWRLRERPERLAASYTLQAVKG</sequence>
<evidence type="ECO:0000259" key="1">
    <source>
        <dbReference type="Pfam" id="PF13649"/>
    </source>
</evidence>